<name>A0AA96LG35_9BACL</name>
<dbReference type="Pfam" id="PF01965">
    <property type="entry name" value="DJ-1_PfpI"/>
    <property type="match status" value="1"/>
</dbReference>
<dbReference type="InterPro" id="IPR050325">
    <property type="entry name" value="Prot/Nucl_acid_deglycase"/>
</dbReference>
<evidence type="ECO:0000313" key="2">
    <source>
        <dbReference type="EMBL" id="WNQ13389.1"/>
    </source>
</evidence>
<keyword evidence="3" id="KW-1185">Reference proteome</keyword>
<accession>A0AA96LG35</accession>
<protein>
    <submittedName>
        <fullName evidence="2">DJ-1/PfpI family protein</fullName>
    </submittedName>
</protein>
<dbReference type="PANTHER" id="PTHR48094:SF19">
    <property type="entry name" value="DJ-1_PFPI DOMAIN-CONTAINING PROTEIN"/>
    <property type="match status" value="1"/>
</dbReference>
<organism evidence="2 3">
    <name type="scientific">Paenibacillus aurantius</name>
    <dbReference type="NCBI Taxonomy" id="2918900"/>
    <lineage>
        <taxon>Bacteria</taxon>
        <taxon>Bacillati</taxon>
        <taxon>Bacillota</taxon>
        <taxon>Bacilli</taxon>
        <taxon>Bacillales</taxon>
        <taxon>Paenibacillaceae</taxon>
        <taxon>Paenibacillus</taxon>
    </lineage>
</organism>
<dbReference type="Gene3D" id="3.40.50.880">
    <property type="match status" value="1"/>
</dbReference>
<dbReference type="Proteomes" id="UP001305702">
    <property type="component" value="Chromosome"/>
</dbReference>
<dbReference type="SUPFAM" id="SSF52317">
    <property type="entry name" value="Class I glutamine amidotransferase-like"/>
    <property type="match status" value="1"/>
</dbReference>
<dbReference type="InterPro" id="IPR029062">
    <property type="entry name" value="Class_I_gatase-like"/>
</dbReference>
<dbReference type="GO" id="GO:0005737">
    <property type="term" value="C:cytoplasm"/>
    <property type="evidence" value="ECO:0007669"/>
    <property type="project" value="TreeGrafter"/>
</dbReference>
<dbReference type="InterPro" id="IPR002818">
    <property type="entry name" value="DJ-1/PfpI"/>
</dbReference>
<dbReference type="AlphaFoldDB" id="A0AA96LG35"/>
<dbReference type="PANTHER" id="PTHR48094">
    <property type="entry name" value="PROTEIN/NUCLEIC ACID DEGLYCASE DJ-1-RELATED"/>
    <property type="match status" value="1"/>
</dbReference>
<evidence type="ECO:0000313" key="3">
    <source>
        <dbReference type="Proteomes" id="UP001305702"/>
    </source>
</evidence>
<reference evidence="2 3" key="1">
    <citation type="submission" date="2022-02" db="EMBL/GenBank/DDBJ databases">
        <title>Paenibacillus sp. MBLB1776 Whole Genome Shotgun Sequencing.</title>
        <authorList>
            <person name="Hwang C.Y."/>
            <person name="Cho E.-S."/>
            <person name="Seo M.-J."/>
        </authorList>
    </citation>
    <scope>NUCLEOTIDE SEQUENCE [LARGE SCALE GENOMIC DNA]</scope>
    <source>
        <strain evidence="2 3">MBLB1776</strain>
    </source>
</reference>
<dbReference type="EMBL" id="CP130318">
    <property type="protein sequence ID" value="WNQ13389.1"/>
    <property type="molecule type" value="Genomic_DNA"/>
</dbReference>
<dbReference type="RefSeq" id="WP_315607169.1">
    <property type="nucleotide sequence ID" value="NZ_CP130318.1"/>
</dbReference>
<dbReference type="KEGG" id="paun:MJA45_10320"/>
<sequence>MTYTYVYVLDTMADWELGHVTAELGSGQYFKKRGEAFPVRTVGISKERIVTKGGVTIVPDLTVDELTHDQAAVLLLPGADTWREVRHKPVLELTRDWLARGITVGAICAATAALAAEGLLNDRPHTSNSLEYLKQFGGDYRGADYYRNEKIVRDGSLITTSAAGGLLLAREVLEALGVFSEKTLAAWYDYYRTGEVTHYYLLLESMAEPGPSQDPQTS</sequence>
<proteinExistence type="predicted"/>
<feature type="domain" description="DJ-1/PfpI" evidence="1">
    <location>
        <begin position="5"/>
        <end position="174"/>
    </location>
</feature>
<evidence type="ECO:0000259" key="1">
    <source>
        <dbReference type="Pfam" id="PF01965"/>
    </source>
</evidence>
<gene>
    <name evidence="2" type="ORF">MJA45_10320</name>
</gene>